<dbReference type="AlphaFoldDB" id="A0A8S9LIS6"/>
<dbReference type="Proteomes" id="UP000712281">
    <property type="component" value="Unassembled WGS sequence"/>
</dbReference>
<organism evidence="2 3">
    <name type="scientific">Brassica cretica</name>
    <name type="common">Mustard</name>
    <dbReference type="NCBI Taxonomy" id="69181"/>
    <lineage>
        <taxon>Eukaryota</taxon>
        <taxon>Viridiplantae</taxon>
        <taxon>Streptophyta</taxon>
        <taxon>Embryophyta</taxon>
        <taxon>Tracheophyta</taxon>
        <taxon>Spermatophyta</taxon>
        <taxon>Magnoliopsida</taxon>
        <taxon>eudicotyledons</taxon>
        <taxon>Gunneridae</taxon>
        <taxon>Pentapetalae</taxon>
        <taxon>rosids</taxon>
        <taxon>malvids</taxon>
        <taxon>Brassicales</taxon>
        <taxon>Brassicaceae</taxon>
        <taxon>Brassiceae</taxon>
        <taxon>Brassica</taxon>
    </lineage>
</organism>
<evidence type="ECO:0000313" key="3">
    <source>
        <dbReference type="Proteomes" id="UP000712281"/>
    </source>
</evidence>
<sequence length="140" mass="14956">MSHAPFSDCSAESDDGSVTRRCGGGIIVTGGEEANINGSGNTWSSKSGGAVHSTGETDLVTKTSMQSMTGKKQMLGFISGYVRESIIDCLRIWFMERGECPNPTSFVVVVQQQRRQQEKGVKSVPWTPPGATHPPPEPGL</sequence>
<reference evidence="2" key="1">
    <citation type="submission" date="2019-12" db="EMBL/GenBank/DDBJ databases">
        <title>Genome sequencing and annotation of Brassica cretica.</title>
        <authorList>
            <person name="Studholme D.J."/>
            <person name="Sarris P.F."/>
        </authorList>
    </citation>
    <scope>NUCLEOTIDE SEQUENCE</scope>
    <source>
        <strain evidence="2">PFS-001/15</strain>
        <tissue evidence="2">Leaf</tissue>
    </source>
</reference>
<feature type="region of interest" description="Disordered" evidence="1">
    <location>
        <begin position="37"/>
        <end position="57"/>
    </location>
</feature>
<name>A0A8S9LIS6_BRACR</name>
<dbReference type="EMBL" id="QGKW02000276">
    <property type="protein sequence ID" value="KAF2607404.1"/>
    <property type="molecule type" value="Genomic_DNA"/>
</dbReference>
<feature type="region of interest" description="Disordered" evidence="1">
    <location>
        <begin position="111"/>
        <end position="140"/>
    </location>
</feature>
<comment type="caution">
    <text evidence="2">The sequence shown here is derived from an EMBL/GenBank/DDBJ whole genome shotgun (WGS) entry which is preliminary data.</text>
</comment>
<evidence type="ECO:0000313" key="2">
    <source>
        <dbReference type="EMBL" id="KAF2607404.1"/>
    </source>
</evidence>
<gene>
    <name evidence="2" type="ORF">F2Q68_00044914</name>
</gene>
<evidence type="ECO:0000256" key="1">
    <source>
        <dbReference type="SAM" id="MobiDB-lite"/>
    </source>
</evidence>
<feature type="compositionally biased region" description="Pro residues" evidence="1">
    <location>
        <begin position="126"/>
        <end position="140"/>
    </location>
</feature>
<proteinExistence type="predicted"/>
<feature type="compositionally biased region" description="Polar residues" evidence="1">
    <location>
        <begin position="37"/>
        <end position="47"/>
    </location>
</feature>
<accession>A0A8S9LIS6</accession>
<protein>
    <submittedName>
        <fullName evidence="2">Uncharacterized protein</fullName>
    </submittedName>
</protein>